<name>A0AAD3HJ50_9CHLO</name>
<feature type="compositionally biased region" description="Low complexity" evidence="1">
    <location>
        <begin position="308"/>
        <end position="319"/>
    </location>
</feature>
<dbReference type="Pfam" id="PF12937">
    <property type="entry name" value="F-box-like"/>
    <property type="match status" value="1"/>
</dbReference>
<organism evidence="3 4">
    <name type="scientific">Astrephomene gubernaculifera</name>
    <dbReference type="NCBI Taxonomy" id="47775"/>
    <lineage>
        <taxon>Eukaryota</taxon>
        <taxon>Viridiplantae</taxon>
        <taxon>Chlorophyta</taxon>
        <taxon>core chlorophytes</taxon>
        <taxon>Chlorophyceae</taxon>
        <taxon>CS clade</taxon>
        <taxon>Chlamydomonadales</taxon>
        <taxon>Astrephomenaceae</taxon>
        <taxon>Astrephomene</taxon>
    </lineage>
</organism>
<evidence type="ECO:0000259" key="2">
    <source>
        <dbReference type="PROSITE" id="PS50181"/>
    </source>
</evidence>
<proteinExistence type="predicted"/>
<gene>
    <name evidence="3" type="ORF">Agub_g3515</name>
</gene>
<dbReference type="AlphaFoldDB" id="A0AAD3HJ50"/>
<keyword evidence="4" id="KW-1185">Reference proteome</keyword>
<dbReference type="GO" id="GO:0042651">
    <property type="term" value="C:thylakoid membrane"/>
    <property type="evidence" value="ECO:0007669"/>
    <property type="project" value="TreeGrafter"/>
</dbReference>
<comment type="caution">
    <text evidence="3">The sequence shown here is derived from an EMBL/GenBank/DDBJ whole genome shotgun (WGS) entry which is preliminary data.</text>
</comment>
<feature type="compositionally biased region" description="Gly residues" evidence="1">
    <location>
        <begin position="215"/>
        <end position="233"/>
    </location>
</feature>
<evidence type="ECO:0000313" key="4">
    <source>
        <dbReference type="Proteomes" id="UP001054857"/>
    </source>
</evidence>
<feature type="region of interest" description="Disordered" evidence="1">
    <location>
        <begin position="253"/>
        <end position="278"/>
    </location>
</feature>
<feature type="region of interest" description="Disordered" evidence="1">
    <location>
        <begin position="297"/>
        <end position="325"/>
    </location>
</feature>
<dbReference type="InterPro" id="IPR036047">
    <property type="entry name" value="F-box-like_dom_sf"/>
</dbReference>
<dbReference type="InterPro" id="IPR001810">
    <property type="entry name" value="F-box_dom"/>
</dbReference>
<sequence>MLPFDDIYLNGSTPTSSLIELSDDLTARILLRLKPREIAAVALTCKRLATVCADDARIWQPLCNSVWATCTNPSNWLLREDTAGASIPGTSIGYEDDDEDGPPPTTYRSVFAALRRMQPLIGLWRGVGDSPAGSLFRVAWGPGGAGHVEVAALVPQRRRSSDGDGGGGNGGASAAAAAVPVLVAEARARVGPGGGAPGLSLQLVDESMALLKGRNTGGRRGPGGGGGFGGGGRGPSAAALAAAAVATGACSSSREGRLYGSSPPPAGGAGAGGGGGISSSPSFELEMLRFMDASIAGSRSGSRKARGRCGSPSPHLPLGPGQGSWSRPPAAILQHLVRLKVAAPSRQRPLGGMWTGVYGVHGLEVVSLSYEGSGSRSRIVATKITGDRNVPAGQTTFWAEAEPLPQPWPPSEVELITNRPYYLENPPARPPPGVMVAPVWAVPPGPGVAAAEGAAAGAAAAAAAAAGAPVDELGEPEAAQLAVVAAAAAAAGPVDLWEVLGTTGTPAAAAVVQRSPPLRVVAVYKGQGRVAGPGFSKPSWIEGRLWVYDNGSIGFLWRGEFDVLVDLERMSPQLTGPKA</sequence>
<reference evidence="3 4" key="1">
    <citation type="journal article" date="2021" name="Sci. Rep.">
        <title>Genome sequencing of the multicellular alga Astrephomene provides insights into convergent evolution of germ-soma differentiation.</title>
        <authorList>
            <person name="Yamashita S."/>
            <person name="Yamamoto K."/>
            <person name="Matsuzaki R."/>
            <person name="Suzuki S."/>
            <person name="Yamaguchi H."/>
            <person name="Hirooka S."/>
            <person name="Minakuchi Y."/>
            <person name="Miyagishima S."/>
            <person name="Kawachi M."/>
            <person name="Toyoda A."/>
            <person name="Nozaki H."/>
        </authorList>
    </citation>
    <scope>NUCLEOTIDE SEQUENCE [LARGE SCALE GENOMIC DNA]</scope>
    <source>
        <strain evidence="3 4">NIES-4017</strain>
    </source>
</reference>
<dbReference type="PROSITE" id="PS50181">
    <property type="entry name" value="FBOX"/>
    <property type="match status" value="1"/>
</dbReference>
<dbReference type="InterPro" id="IPR044680">
    <property type="entry name" value="EX1/2"/>
</dbReference>
<dbReference type="PANTHER" id="PTHR33917:SF3">
    <property type="entry name" value="PROTEIN EXECUTER 1, CHLOROPLASTIC"/>
    <property type="match status" value="1"/>
</dbReference>
<dbReference type="PANTHER" id="PTHR33917">
    <property type="entry name" value="PROTEIN EXECUTER 1, CHLOROPLASTIC"/>
    <property type="match status" value="1"/>
</dbReference>
<accession>A0AAD3HJ50</accession>
<dbReference type="Proteomes" id="UP001054857">
    <property type="component" value="Unassembled WGS sequence"/>
</dbReference>
<evidence type="ECO:0000256" key="1">
    <source>
        <dbReference type="SAM" id="MobiDB-lite"/>
    </source>
</evidence>
<dbReference type="Pfam" id="PF12014">
    <property type="entry name" value="Cyclin_D1_bind"/>
    <property type="match status" value="1"/>
</dbReference>
<protein>
    <recommendedName>
        <fullName evidence="2">F-box domain-containing protein</fullName>
    </recommendedName>
</protein>
<dbReference type="GO" id="GO:0010343">
    <property type="term" value="P:singlet oxygen-mediated programmed cell death"/>
    <property type="evidence" value="ECO:0007669"/>
    <property type="project" value="InterPro"/>
</dbReference>
<evidence type="ECO:0000313" key="3">
    <source>
        <dbReference type="EMBL" id="GFR42588.1"/>
    </source>
</evidence>
<dbReference type="SUPFAM" id="SSF81383">
    <property type="entry name" value="F-box domain"/>
    <property type="match status" value="1"/>
</dbReference>
<dbReference type="EMBL" id="BMAR01000003">
    <property type="protein sequence ID" value="GFR42588.1"/>
    <property type="molecule type" value="Genomic_DNA"/>
</dbReference>
<feature type="region of interest" description="Disordered" evidence="1">
    <location>
        <begin position="213"/>
        <end position="233"/>
    </location>
</feature>
<feature type="compositionally biased region" description="Gly residues" evidence="1">
    <location>
        <begin position="267"/>
        <end position="277"/>
    </location>
</feature>
<feature type="domain" description="F-box" evidence="2">
    <location>
        <begin position="15"/>
        <end position="62"/>
    </location>
</feature>
<dbReference type="Gene3D" id="1.20.1280.50">
    <property type="match status" value="1"/>
</dbReference>